<dbReference type="OrthoDB" id="195113at2"/>
<dbReference type="InterPro" id="IPR024072">
    <property type="entry name" value="DHFR-like_dom_sf"/>
</dbReference>
<dbReference type="STRING" id="499555.BJL86_0014"/>
<reference evidence="2 3" key="1">
    <citation type="submission" date="2016-06" db="EMBL/GenBank/DDBJ databases">
        <title>Complete genome sequence of a saline-alkali tolerant type strain Dietzia timorensis ID05-A0528T.</title>
        <authorList>
            <person name="Wu X."/>
        </authorList>
    </citation>
    <scope>NUCLEOTIDE SEQUENCE [LARGE SCALE GENOMIC DNA]</scope>
    <source>
        <strain evidence="2 3">ID05-A0528</strain>
    </source>
</reference>
<dbReference type="Gene3D" id="3.40.430.10">
    <property type="entry name" value="Dihydrofolate Reductase, subunit A"/>
    <property type="match status" value="1"/>
</dbReference>
<gene>
    <name evidence="2" type="ORF">BJL86_0014</name>
</gene>
<dbReference type="KEGG" id="dtm:BJL86_0014"/>
<name>A0A173LEW4_9ACTN</name>
<dbReference type="EMBL" id="CP015961">
    <property type="protein sequence ID" value="ANI90826.1"/>
    <property type="molecule type" value="Genomic_DNA"/>
</dbReference>
<dbReference type="SUPFAM" id="SSF53597">
    <property type="entry name" value="Dihydrofolate reductase-like"/>
    <property type="match status" value="1"/>
</dbReference>
<dbReference type="InterPro" id="IPR002734">
    <property type="entry name" value="RibDG_C"/>
</dbReference>
<evidence type="ECO:0000259" key="1">
    <source>
        <dbReference type="Pfam" id="PF01872"/>
    </source>
</evidence>
<organism evidence="2 3">
    <name type="scientific">Dietzia timorensis</name>
    <dbReference type="NCBI Taxonomy" id="499555"/>
    <lineage>
        <taxon>Bacteria</taxon>
        <taxon>Bacillati</taxon>
        <taxon>Actinomycetota</taxon>
        <taxon>Actinomycetes</taxon>
        <taxon>Mycobacteriales</taxon>
        <taxon>Dietziaceae</taxon>
        <taxon>Dietzia</taxon>
    </lineage>
</organism>
<keyword evidence="3" id="KW-1185">Reference proteome</keyword>
<evidence type="ECO:0000313" key="3">
    <source>
        <dbReference type="Proteomes" id="UP000186104"/>
    </source>
</evidence>
<dbReference type="Pfam" id="PF01872">
    <property type="entry name" value="RibD_C"/>
    <property type="match status" value="1"/>
</dbReference>
<dbReference type="PANTHER" id="PTHR38011">
    <property type="entry name" value="DIHYDROFOLATE REDUCTASE FAMILY PROTEIN (AFU_ORTHOLOGUE AFUA_8G06820)"/>
    <property type="match status" value="1"/>
</dbReference>
<dbReference type="Proteomes" id="UP000186104">
    <property type="component" value="Chromosome"/>
</dbReference>
<protein>
    <submittedName>
        <fullName evidence="2">Uncharacterized protein YwjB</fullName>
    </submittedName>
</protein>
<dbReference type="PANTHER" id="PTHR38011:SF11">
    <property type="entry name" value="2,5-DIAMINO-6-RIBOSYLAMINO-4(3H)-PYRIMIDINONE 5'-PHOSPHATE REDUCTASE"/>
    <property type="match status" value="1"/>
</dbReference>
<feature type="domain" description="Bacterial bifunctional deaminase-reductase C-terminal" evidence="1">
    <location>
        <begin position="4"/>
        <end position="182"/>
    </location>
</feature>
<dbReference type="InterPro" id="IPR050765">
    <property type="entry name" value="Riboflavin_Biosynth_HTPR"/>
</dbReference>
<accession>A0A173LEW4</accession>
<proteinExistence type="predicted"/>
<dbReference type="AlphaFoldDB" id="A0A173LEW4"/>
<dbReference type="GO" id="GO:0008703">
    <property type="term" value="F:5-amino-6-(5-phosphoribosylamino)uracil reductase activity"/>
    <property type="evidence" value="ECO:0007669"/>
    <property type="project" value="InterPro"/>
</dbReference>
<dbReference type="RefSeq" id="WP_067474387.1">
    <property type="nucleotide sequence ID" value="NZ_CP015961.1"/>
</dbReference>
<dbReference type="GO" id="GO:0009231">
    <property type="term" value="P:riboflavin biosynthetic process"/>
    <property type="evidence" value="ECO:0007669"/>
    <property type="project" value="InterPro"/>
</dbReference>
<evidence type="ECO:0000313" key="2">
    <source>
        <dbReference type="EMBL" id="ANI90826.1"/>
    </source>
</evidence>
<sequence>MRELVYYVAVSIDGYIAGPDGEFDAFLFEGDHAGFITAELPDAIPTHIADQLGIAQRRERFDTVLMGAGTYSVGLPDAPSPYRHLDQYLFTHRAIAPQDNLTVTAEDPAHLVRELKAREGADIWLCGGRNLAAQLAGEIDRLVLKRNPVVFGAGIPLFAPGTYAPAQWDRVRAVAFDSGVVLEEYVRRQE</sequence>